<dbReference type="SUPFAM" id="SSF50969">
    <property type="entry name" value="YVTN repeat-like/Quinoprotein amine dehydrogenase"/>
    <property type="match status" value="1"/>
</dbReference>
<accession>A0ABV9EBC4</accession>
<dbReference type="EMBL" id="JBHSFN010000003">
    <property type="protein sequence ID" value="MFC4585725.1"/>
    <property type="molecule type" value="Genomic_DNA"/>
</dbReference>
<gene>
    <name evidence="1" type="ORF">ACFO8L_06570</name>
</gene>
<dbReference type="PANTHER" id="PTHR31270:SF1">
    <property type="entry name" value="GLUTAMINYL-PEPTIDE CYCLOTRANSFERASE"/>
    <property type="match status" value="1"/>
</dbReference>
<name>A0ABV9EBC4_9ACTN</name>
<keyword evidence="2" id="KW-1185">Reference proteome</keyword>
<proteinExistence type="predicted"/>
<dbReference type="RefSeq" id="WP_262841287.1">
    <property type="nucleotide sequence ID" value="NZ_JANZYP010000004.1"/>
</dbReference>
<dbReference type="PANTHER" id="PTHR31270">
    <property type="entry name" value="GLUTAMINYL-PEPTIDE CYCLOTRANSFERASE"/>
    <property type="match status" value="1"/>
</dbReference>
<protein>
    <submittedName>
        <fullName evidence="1">Glutaminyl-peptide cyclotransferase</fullName>
    </submittedName>
</protein>
<evidence type="ECO:0000313" key="2">
    <source>
        <dbReference type="Proteomes" id="UP001595891"/>
    </source>
</evidence>
<organism evidence="1 2">
    <name type="scientific">Sphaerisporangium corydalis</name>
    <dbReference type="NCBI Taxonomy" id="1441875"/>
    <lineage>
        <taxon>Bacteria</taxon>
        <taxon>Bacillati</taxon>
        <taxon>Actinomycetota</taxon>
        <taxon>Actinomycetes</taxon>
        <taxon>Streptosporangiales</taxon>
        <taxon>Streptosporangiaceae</taxon>
        <taxon>Sphaerisporangium</taxon>
    </lineage>
</organism>
<dbReference type="Proteomes" id="UP001595891">
    <property type="component" value="Unassembled WGS sequence"/>
</dbReference>
<dbReference type="InterPro" id="IPR007788">
    <property type="entry name" value="QCT"/>
</dbReference>
<reference evidence="2" key="1">
    <citation type="journal article" date="2019" name="Int. J. Syst. Evol. Microbiol.">
        <title>The Global Catalogue of Microorganisms (GCM) 10K type strain sequencing project: providing services to taxonomists for standard genome sequencing and annotation.</title>
        <authorList>
            <consortium name="The Broad Institute Genomics Platform"/>
            <consortium name="The Broad Institute Genome Sequencing Center for Infectious Disease"/>
            <person name="Wu L."/>
            <person name="Ma J."/>
        </authorList>
    </citation>
    <scope>NUCLEOTIDE SEQUENCE [LARGE SCALE GENOMIC DNA]</scope>
    <source>
        <strain evidence="2">CCUG 49560</strain>
    </source>
</reference>
<dbReference type="InterPro" id="IPR011044">
    <property type="entry name" value="Quino_amine_DH_bsu"/>
</dbReference>
<dbReference type="Pfam" id="PF05096">
    <property type="entry name" value="Glu_cyclase_2"/>
    <property type="match status" value="1"/>
</dbReference>
<comment type="caution">
    <text evidence="1">The sequence shown here is derived from an EMBL/GenBank/DDBJ whole genome shotgun (WGS) entry which is preliminary data.</text>
</comment>
<sequence length="250" mass="27850">MTAMRDETTGPVVAPREYTYRVRGRYPHDPQAFTQGLVWDDGVFYESVGLYGRSELRRVEAATGRVLDRRPLGQEYWAEGIALVGDLLYQLTWRQKRGFVHRKDDLARIGEFGIDGEGWGLAEHGGELIMSDGTDELYRPATGGRAQRSLARVTSGGSPVTRLNELQMAGGELYANVWYSDRVARIDPGTGVVTSWIDLSGLNPYPRDRCPDGAVLNGIAHDPSGDRLFVTGKLWPTLYEIEVVPCVEQF</sequence>
<evidence type="ECO:0000313" key="1">
    <source>
        <dbReference type="EMBL" id="MFC4585725.1"/>
    </source>
</evidence>